<dbReference type="InterPro" id="IPR003594">
    <property type="entry name" value="HATPase_dom"/>
</dbReference>
<dbReference type="Gene3D" id="3.30.450.350">
    <property type="entry name" value="CHASE domain"/>
    <property type="match status" value="1"/>
</dbReference>
<dbReference type="Pfam" id="PF13426">
    <property type="entry name" value="PAS_9"/>
    <property type="match status" value="2"/>
</dbReference>
<keyword evidence="5 19" id="KW-0597">Phosphoprotein</keyword>
<evidence type="ECO:0000256" key="17">
    <source>
        <dbReference type="ARBA" id="ARBA00070152"/>
    </source>
</evidence>
<keyword evidence="6 27" id="KW-0808">Transferase</keyword>
<dbReference type="OrthoDB" id="9813151at2"/>
<feature type="domain" description="HPt" evidence="26">
    <location>
        <begin position="1308"/>
        <end position="1406"/>
    </location>
</feature>
<feature type="domain" description="Histidine kinase" evidence="21">
    <location>
        <begin position="774"/>
        <end position="995"/>
    </location>
</feature>
<evidence type="ECO:0000259" key="24">
    <source>
        <dbReference type="PROSITE" id="PS50113"/>
    </source>
</evidence>
<dbReference type="InterPro" id="IPR000700">
    <property type="entry name" value="PAS-assoc_C"/>
</dbReference>
<evidence type="ECO:0000313" key="27">
    <source>
        <dbReference type="EMBL" id="KPC54609.1"/>
    </source>
</evidence>
<evidence type="ECO:0000256" key="5">
    <source>
        <dbReference type="ARBA" id="ARBA00022553"/>
    </source>
</evidence>
<comment type="subunit">
    <text evidence="15">At low DSF concentrations, interacts with RpfF.</text>
</comment>
<evidence type="ECO:0000256" key="1">
    <source>
        <dbReference type="ARBA" id="ARBA00000085"/>
    </source>
</evidence>
<evidence type="ECO:0000256" key="20">
    <source>
        <dbReference type="SAM" id="Phobius"/>
    </source>
</evidence>
<keyword evidence="9 27" id="KW-0418">Kinase</keyword>
<dbReference type="InterPro" id="IPR042240">
    <property type="entry name" value="CHASE_sf"/>
</dbReference>
<evidence type="ECO:0000259" key="22">
    <source>
        <dbReference type="PROSITE" id="PS50110"/>
    </source>
</evidence>
<dbReference type="InterPro" id="IPR036641">
    <property type="entry name" value="HPT_dom_sf"/>
</dbReference>
<evidence type="ECO:0000256" key="8">
    <source>
        <dbReference type="ARBA" id="ARBA00022741"/>
    </source>
</evidence>
<evidence type="ECO:0000256" key="10">
    <source>
        <dbReference type="ARBA" id="ARBA00022840"/>
    </source>
</evidence>
<evidence type="ECO:0000256" key="9">
    <source>
        <dbReference type="ARBA" id="ARBA00022777"/>
    </source>
</evidence>
<evidence type="ECO:0000256" key="2">
    <source>
        <dbReference type="ARBA" id="ARBA00004651"/>
    </source>
</evidence>
<dbReference type="PROSITE" id="PS50110">
    <property type="entry name" value="RESPONSE_REGULATORY"/>
    <property type="match status" value="2"/>
</dbReference>
<dbReference type="Pfam" id="PF03924">
    <property type="entry name" value="CHASE"/>
    <property type="match status" value="1"/>
</dbReference>
<dbReference type="PROSITE" id="PS50839">
    <property type="entry name" value="CHASE"/>
    <property type="match status" value="1"/>
</dbReference>
<dbReference type="EMBL" id="LAQT01000002">
    <property type="protein sequence ID" value="KPC54609.1"/>
    <property type="molecule type" value="Genomic_DNA"/>
</dbReference>
<dbReference type="CDD" id="cd16922">
    <property type="entry name" value="HATPase_EvgS-ArcB-TorS-like"/>
    <property type="match status" value="1"/>
</dbReference>
<dbReference type="FunFam" id="3.30.565.10:FF:000010">
    <property type="entry name" value="Sensor histidine kinase RcsC"/>
    <property type="match status" value="1"/>
</dbReference>
<dbReference type="FunFam" id="1.10.287.130:FF:000002">
    <property type="entry name" value="Two-component osmosensing histidine kinase"/>
    <property type="match status" value="1"/>
</dbReference>
<dbReference type="Gene3D" id="1.20.120.160">
    <property type="entry name" value="HPT domain"/>
    <property type="match status" value="1"/>
</dbReference>
<dbReference type="Pfam" id="PF00512">
    <property type="entry name" value="HisKA"/>
    <property type="match status" value="1"/>
</dbReference>
<dbReference type="RefSeq" id="WP_053936394.1">
    <property type="nucleotide sequence ID" value="NZ_LAQT01000002.1"/>
</dbReference>
<evidence type="ECO:0000259" key="23">
    <source>
        <dbReference type="PROSITE" id="PS50112"/>
    </source>
</evidence>
<dbReference type="InterPro" id="IPR008207">
    <property type="entry name" value="Sig_transdc_His_kin_Hpt_dom"/>
</dbReference>
<dbReference type="Proteomes" id="UP000037939">
    <property type="component" value="Unassembled WGS sequence"/>
</dbReference>
<dbReference type="InterPro" id="IPR004358">
    <property type="entry name" value="Sig_transdc_His_kin-like_C"/>
</dbReference>
<proteinExistence type="predicted"/>
<evidence type="ECO:0000259" key="21">
    <source>
        <dbReference type="PROSITE" id="PS50109"/>
    </source>
</evidence>
<evidence type="ECO:0000256" key="16">
    <source>
        <dbReference type="ARBA" id="ARBA00068150"/>
    </source>
</evidence>
<feature type="domain" description="PAS" evidence="23">
    <location>
        <begin position="344"/>
        <end position="388"/>
    </location>
</feature>
<evidence type="ECO:0000256" key="12">
    <source>
        <dbReference type="ARBA" id="ARBA00023012"/>
    </source>
</evidence>
<gene>
    <name evidence="27" type="primary">barA_1</name>
    <name evidence="27" type="ORF">WG78_03520</name>
</gene>
<dbReference type="SMART" id="SM00073">
    <property type="entry name" value="HPT"/>
    <property type="match status" value="1"/>
</dbReference>
<evidence type="ECO:0000313" key="28">
    <source>
        <dbReference type="Proteomes" id="UP000037939"/>
    </source>
</evidence>
<dbReference type="Gene3D" id="1.10.287.130">
    <property type="match status" value="1"/>
</dbReference>
<feature type="domain" description="PAC" evidence="24">
    <location>
        <begin position="416"/>
        <end position="468"/>
    </location>
</feature>
<keyword evidence="4" id="KW-1003">Cell membrane</keyword>
<feature type="domain" description="PAS" evidence="23">
    <location>
        <begin position="506"/>
        <end position="546"/>
    </location>
</feature>
<evidence type="ECO:0000256" key="11">
    <source>
        <dbReference type="ARBA" id="ARBA00022989"/>
    </source>
</evidence>
<keyword evidence="13 20" id="KW-0472">Membrane</keyword>
<dbReference type="PROSITE" id="PS50112">
    <property type="entry name" value="PAS"/>
    <property type="match status" value="3"/>
</dbReference>
<dbReference type="PANTHER" id="PTHR45339:SF1">
    <property type="entry name" value="HYBRID SIGNAL TRANSDUCTION HISTIDINE KINASE J"/>
    <property type="match status" value="1"/>
</dbReference>
<dbReference type="SUPFAM" id="SSF55874">
    <property type="entry name" value="ATPase domain of HSP90 chaperone/DNA topoisomerase II/histidine kinase"/>
    <property type="match status" value="1"/>
</dbReference>
<evidence type="ECO:0000256" key="18">
    <source>
        <dbReference type="PROSITE-ProRule" id="PRU00110"/>
    </source>
</evidence>
<dbReference type="InterPro" id="IPR036890">
    <property type="entry name" value="HATPase_C_sf"/>
</dbReference>
<dbReference type="GO" id="GO:0005524">
    <property type="term" value="F:ATP binding"/>
    <property type="evidence" value="ECO:0007669"/>
    <property type="project" value="UniProtKB-KW"/>
</dbReference>
<dbReference type="Gene3D" id="3.40.50.2300">
    <property type="match status" value="2"/>
</dbReference>
<dbReference type="STRING" id="857265.WG78_03520"/>
<dbReference type="InterPro" id="IPR000014">
    <property type="entry name" value="PAS"/>
</dbReference>
<feature type="domain" description="Response regulatory" evidence="22">
    <location>
        <begin position="1011"/>
        <end position="1133"/>
    </location>
</feature>
<comment type="caution">
    <text evidence="27">The sequence shown here is derived from an EMBL/GenBank/DDBJ whole genome shotgun (WGS) entry which is preliminary data.</text>
</comment>
<dbReference type="PRINTS" id="PR00344">
    <property type="entry name" value="BCTRLSENSOR"/>
</dbReference>
<comment type="subcellular location">
    <subcellularLocation>
        <location evidence="2">Cell membrane</location>
        <topology evidence="2">Multi-pass membrane protein</topology>
    </subcellularLocation>
</comment>
<dbReference type="InterPro" id="IPR011006">
    <property type="entry name" value="CheY-like_superfamily"/>
</dbReference>
<dbReference type="PROSITE" id="PS50113">
    <property type="entry name" value="PAC"/>
    <property type="match status" value="3"/>
</dbReference>
<keyword evidence="7 20" id="KW-0812">Transmembrane</keyword>
<protein>
    <recommendedName>
        <fullName evidence="16">Sensory/regulatory protein RpfC</fullName>
        <ecNumber evidence="3">2.7.13.3</ecNumber>
    </recommendedName>
    <alternativeName>
        <fullName evidence="17">Virulence sensor protein BvgS</fullName>
    </alternativeName>
</protein>
<feature type="modified residue" description="4-aspartylphosphate" evidence="19">
    <location>
        <position position="1207"/>
    </location>
</feature>
<dbReference type="CDD" id="cd00082">
    <property type="entry name" value="HisKA"/>
    <property type="match status" value="1"/>
</dbReference>
<evidence type="ECO:0000256" key="7">
    <source>
        <dbReference type="ARBA" id="ARBA00022692"/>
    </source>
</evidence>
<feature type="domain" description="PAS" evidence="23">
    <location>
        <begin position="631"/>
        <end position="668"/>
    </location>
</feature>
<name>A0A0N0XKD1_9NEIS</name>
<dbReference type="Pfam" id="PF02518">
    <property type="entry name" value="HATPase_c"/>
    <property type="match status" value="1"/>
</dbReference>
<dbReference type="GO" id="GO:0005886">
    <property type="term" value="C:plasma membrane"/>
    <property type="evidence" value="ECO:0007669"/>
    <property type="project" value="UniProtKB-SubCell"/>
</dbReference>
<keyword evidence="28" id="KW-1185">Reference proteome</keyword>
<dbReference type="InterPro" id="IPR001610">
    <property type="entry name" value="PAC"/>
</dbReference>
<comment type="function">
    <text evidence="14">Member of the two-component regulatory system BvgS/BvgA. Phosphorylates BvgA via a four-step phosphorelay in response to environmental signals.</text>
</comment>
<feature type="domain" description="Response regulatory" evidence="22">
    <location>
        <begin position="1156"/>
        <end position="1274"/>
    </location>
</feature>
<keyword evidence="10" id="KW-0067">ATP-binding</keyword>
<dbReference type="EC" id="2.7.13.3" evidence="3"/>
<dbReference type="SMART" id="SM00091">
    <property type="entry name" value="PAS"/>
    <property type="match status" value="4"/>
</dbReference>
<feature type="domain" description="CHASE" evidence="25">
    <location>
        <begin position="77"/>
        <end position="241"/>
    </location>
</feature>
<dbReference type="SMART" id="SM00086">
    <property type="entry name" value="PAC"/>
    <property type="match status" value="3"/>
</dbReference>
<feature type="domain" description="PAC" evidence="24">
    <location>
        <begin position="704"/>
        <end position="756"/>
    </location>
</feature>
<sequence length="1410" mass="153799">MKLALRPSAPLFWPVVGFVAGVVLTLFVAWQVQQHNLRAQAQAMQQVASQISDTMAERLLRYQFGLRGARGAVVTAGENGITRDIFHRYSQTRDLQREFPGAGGFGFVRRVPADQREVFLATARTDDPDFNILQMAPHAGDLYVIQYVEPVGRNRQAIGLDIASEDNRRDAALAALQTGEARLTGPITLVQAAGKPHQSFLFLLPVFRGDGTMPLTQAGREAALFGWSYAPLSMDEVLVNLGLDPHAAQLTVADITQSPQATAFYSTALAPDAGAAVDSIDLQQGFYGRQWRLSLHVYPAFADGLNLLQPVWVILVGVMLSVLKGLLIWTLTQSRQRKSLLRSEQARRAAIVESSIDAIIGKGLDGKVTSWNQGAERLFGYRAAEAIGCNLPERLAEQEAQELQIQRRVVAGEAIPAFETVRRHRDGRMLDVSISLSPVRDADGKIIGISKTVRDISEQKATQEQIRQLNSNLEAQVSVRTEELATALRERNVLLQTINEQLLYSVSDPDGRILEVNQRLCEASGYTREELIGQNHRIFNSGVHPQGFWAGLWHTISHGQAWRGEICNVAKDGSLRWFNTVIAPYADADGVIERYVALRVDVTDRKLSNMEVDRLNNLLGSVLRAASEYSIIATDLDGIITVFNEGAERMLGYRADELVGKVTPELLHVREEVEMRRHKYELELGVPLPGVRTLMAMAGRTDAAENEWTYVRRDGSHIPVSIVVTAIRDEQGEATGYLGIAQDISRRREFEAGLRQAREMAEAASVAKSQFLANMSHEIRTPMNAVLGMLQLLRQTELDTRQLDYTSKAQTAATSLLGLLNDILDFSKIDAGKLQLDIHPFELEELLRDLAVILSGSYGNKNVEVMYQLPPTLPAMVRGDQLRLQQILINLAGNALKFTDHGYVVVGIEALARSAQRINLRFSVRDTGIGIEPDHLQRIFDGFTQAEASTTRRYGGTGLGLAISKKLVDLMGGQLQVTSTRGEGSRFWFDLAFEIADDVPIAVTHGVPDLRVLIVDDLASIGEILVNTVETIGWQADYAASGRDAIQRVDAAREQQRPYDVVLMDWRMPGLDGLQAATAIQHGSAQPPVVIMVTAYGREVLGDVAHRGDAPFVAFLSKPVTPQQLIDAIEQSLAQSAAPAAPEAAVLEPERLGGLNILVVEDNALNRQVAYELLRYEGAEVELAEGGLQGVEMALTRHALYDLVIMDVQMPDIDGLTATRRIRADARGADIPILAMTANVSEADQQACLEAGMNGHVGKPIDMEEVVQKVLALTRAPAADAAAASAPQTAEAALIEPYESLVQRFGGQVEVYRAALNLFPAECQRMQAELERQVAMGDLVAAAATLHALKGMAGTMGAVALAQLAAALEQKARNAAADRQAASLSSADITLIRDLAAHSADLLGMAAGAR</sequence>
<dbReference type="PROSITE" id="PS50109">
    <property type="entry name" value="HIS_KIN"/>
    <property type="match status" value="1"/>
</dbReference>
<dbReference type="SUPFAM" id="SSF47226">
    <property type="entry name" value="Histidine-containing phosphotransfer domain, HPT domain"/>
    <property type="match status" value="1"/>
</dbReference>
<dbReference type="InterPro" id="IPR036097">
    <property type="entry name" value="HisK_dim/P_sf"/>
</dbReference>
<keyword evidence="11 20" id="KW-1133">Transmembrane helix</keyword>
<comment type="catalytic activity">
    <reaction evidence="1">
        <text>ATP + protein L-histidine = ADP + protein N-phospho-L-histidine.</text>
        <dbReference type="EC" id="2.7.13.3"/>
    </reaction>
</comment>
<reference evidence="27 28" key="1">
    <citation type="submission" date="2015-07" db="EMBL/GenBank/DDBJ databases">
        <title>Draft genome sequence of the Amantichitinum ursilacus IGB-41, a new chitin-degrading bacterium.</title>
        <authorList>
            <person name="Kirstahler P."/>
            <person name="Guenther M."/>
            <person name="Grumaz C."/>
            <person name="Rupp S."/>
            <person name="Zibek S."/>
            <person name="Sohn K."/>
        </authorList>
    </citation>
    <scope>NUCLEOTIDE SEQUENCE [LARGE SCALE GENOMIC DNA]</scope>
    <source>
        <strain evidence="27 28">IGB-41</strain>
    </source>
</reference>
<dbReference type="PATRIC" id="fig|857265.3.peg.718"/>
<accession>A0A0N0XKD1</accession>
<dbReference type="InterPro" id="IPR035965">
    <property type="entry name" value="PAS-like_dom_sf"/>
</dbReference>
<evidence type="ECO:0000256" key="13">
    <source>
        <dbReference type="ARBA" id="ARBA00023136"/>
    </source>
</evidence>
<dbReference type="SMART" id="SM01079">
    <property type="entry name" value="CHASE"/>
    <property type="match status" value="1"/>
</dbReference>
<dbReference type="InterPro" id="IPR013656">
    <property type="entry name" value="PAS_4"/>
</dbReference>
<dbReference type="InterPro" id="IPR005467">
    <property type="entry name" value="His_kinase_dom"/>
</dbReference>
<dbReference type="Pfam" id="PF08448">
    <property type="entry name" value="PAS_4"/>
    <property type="match status" value="1"/>
</dbReference>
<dbReference type="InterPro" id="IPR003661">
    <property type="entry name" value="HisK_dim/P_dom"/>
</dbReference>
<feature type="domain" description="PAC" evidence="24">
    <location>
        <begin position="560"/>
        <end position="614"/>
    </location>
</feature>
<dbReference type="SUPFAM" id="SSF47384">
    <property type="entry name" value="Homodimeric domain of signal transducing histidine kinase"/>
    <property type="match status" value="1"/>
</dbReference>
<dbReference type="SUPFAM" id="SSF55785">
    <property type="entry name" value="PYP-like sensor domain (PAS domain)"/>
    <property type="match status" value="3"/>
</dbReference>
<evidence type="ECO:0000256" key="6">
    <source>
        <dbReference type="ARBA" id="ARBA00022679"/>
    </source>
</evidence>
<dbReference type="NCBIfam" id="TIGR00229">
    <property type="entry name" value="sensory_box"/>
    <property type="match status" value="3"/>
</dbReference>
<evidence type="ECO:0000256" key="3">
    <source>
        <dbReference type="ARBA" id="ARBA00012438"/>
    </source>
</evidence>
<evidence type="ECO:0000256" key="4">
    <source>
        <dbReference type="ARBA" id="ARBA00022475"/>
    </source>
</evidence>
<keyword evidence="12" id="KW-0902">Two-component regulatory system</keyword>
<evidence type="ECO:0000256" key="15">
    <source>
        <dbReference type="ARBA" id="ARBA00064003"/>
    </source>
</evidence>
<dbReference type="InterPro" id="IPR006189">
    <property type="entry name" value="CHASE_dom"/>
</dbReference>
<dbReference type="GO" id="GO:0000155">
    <property type="term" value="F:phosphorelay sensor kinase activity"/>
    <property type="evidence" value="ECO:0007669"/>
    <property type="project" value="InterPro"/>
</dbReference>
<feature type="transmembrane region" description="Helical" evidence="20">
    <location>
        <begin position="311"/>
        <end position="331"/>
    </location>
</feature>
<evidence type="ECO:0000256" key="19">
    <source>
        <dbReference type="PROSITE-ProRule" id="PRU00169"/>
    </source>
</evidence>
<evidence type="ECO:0000259" key="26">
    <source>
        <dbReference type="PROSITE" id="PS50894"/>
    </source>
</evidence>
<dbReference type="InterPro" id="IPR001789">
    <property type="entry name" value="Sig_transdc_resp-reg_receiver"/>
</dbReference>
<feature type="modified residue" description="Phosphohistidine" evidence="18">
    <location>
        <position position="1347"/>
    </location>
</feature>
<dbReference type="CDD" id="cd17546">
    <property type="entry name" value="REC_hyHK_CKI1_RcsC-like"/>
    <property type="match status" value="2"/>
</dbReference>
<dbReference type="PANTHER" id="PTHR45339">
    <property type="entry name" value="HYBRID SIGNAL TRANSDUCTION HISTIDINE KINASE J"/>
    <property type="match status" value="1"/>
</dbReference>
<dbReference type="PROSITE" id="PS50894">
    <property type="entry name" value="HPT"/>
    <property type="match status" value="1"/>
</dbReference>
<dbReference type="Pfam" id="PF00072">
    <property type="entry name" value="Response_reg"/>
    <property type="match status" value="2"/>
</dbReference>
<dbReference type="SMART" id="SM00448">
    <property type="entry name" value="REC"/>
    <property type="match status" value="2"/>
</dbReference>
<dbReference type="SMART" id="SM00387">
    <property type="entry name" value="HATPase_c"/>
    <property type="match status" value="1"/>
</dbReference>
<dbReference type="Gene3D" id="3.30.565.10">
    <property type="entry name" value="Histidine kinase-like ATPase, C-terminal domain"/>
    <property type="match status" value="1"/>
</dbReference>
<dbReference type="CDD" id="cd00130">
    <property type="entry name" value="PAS"/>
    <property type="match status" value="3"/>
</dbReference>
<organism evidence="27 28">
    <name type="scientific">Amantichitinum ursilacus</name>
    <dbReference type="NCBI Taxonomy" id="857265"/>
    <lineage>
        <taxon>Bacteria</taxon>
        <taxon>Pseudomonadati</taxon>
        <taxon>Pseudomonadota</taxon>
        <taxon>Betaproteobacteria</taxon>
        <taxon>Neisseriales</taxon>
        <taxon>Chitinibacteraceae</taxon>
        <taxon>Amantichitinum</taxon>
    </lineage>
</organism>
<dbReference type="SMART" id="SM00388">
    <property type="entry name" value="HisKA"/>
    <property type="match status" value="1"/>
</dbReference>
<dbReference type="SUPFAM" id="SSF52172">
    <property type="entry name" value="CheY-like"/>
    <property type="match status" value="2"/>
</dbReference>
<dbReference type="Pfam" id="PF01627">
    <property type="entry name" value="Hpt"/>
    <property type="match status" value="1"/>
</dbReference>
<feature type="modified residue" description="4-aspartylphosphate" evidence="19">
    <location>
        <position position="1065"/>
    </location>
</feature>
<evidence type="ECO:0000256" key="14">
    <source>
        <dbReference type="ARBA" id="ARBA00058004"/>
    </source>
</evidence>
<keyword evidence="8" id="KW-0547">Nucleotide-binding</keyword>
<feature type="transmembrane region" description="Helical" evidence="20">
    <location>
        <begin position="12"/>
        <end position="30"/>
    </location>
</feature>
<evidence type="ECO:0000259" key="25">
    <source>
        <dbReference type="PROSITE" id="PS50839"/>
    </source>
</evidence>
<dbReference type="Gene3D" id="3.30.450.20">
    <property type="entry name" value="PAS domain"/>
    <property type="match status" value="3"/>
</dbReference>